<dbReference type="SUPFAM" id="SSF46894">
    <property type="entry name" value="C-terminal effector domain of the bipartite response regulators"/>
    <property type="match status" value="1"/>
</dbReference>
<protein>
    <submittedName>
        <fullName evidence="3">LuxR C-terminal-related transcriptional regulator</fullName>
    </submittedName>
</protein>
<keyword evidence="4" id="KW-1185">Reference proteome</keyword>
<reference evidence="3 4" key="1">
    <citation type="submission" date="2024-09" db="EMBL/GenBank/DDBJ databases">
        <authorList>
            <person name="Sun Q."/>
            <person name="Mori K."/>
        </authorList>
    </citation>
    <scope>NUCLEOTIDE SEQUENCE [LARGE SCALE GENOMIC DNA]</scope>
    <source>
        <strain evidence="3 4">CCM 8626</strain>
    </source>
</reference>
<evidence type="ECO:0000256" key="1">
    <source>
        <dbReference type="ARBA" id="ARBA00023125"/>
    </source>
</evidence>
<dbReference type="Pfam" id="PF00196">
    <property type="entry name" value="GerE"/>
    <property type="match status" value="1"/>
</dbReference>
<comment type="caution">
    <text evidence="3">The sequence shown here is derived from an EMBL/GenBank/DDBJ whole genome shotgun (WGS) entry which is preliminary data.</text>
</comment>
<dbReference type="InterPro" id="IPR036388">
    <property type="entry name" value="WH-like_DNA-bd_sf"/>
</dbReference>
<evidence type="ECO:0000313" key="3">
    <source>
        <dbReference type="EMBL" id="MFC0226559.1"/>
    </source>
</evidence>
<evidence type="ECO:0000313" key="4">
    <source>
        <dbReference type="Proteomes" id="UP001589792"/>
    </source>
</evidence>
<organism evidence="3 4">
    <name type="scientific">Serratia aquatilis</name>
    <dbReference type="NCBI Taxonomy" id="1737515"/>
    <lineage>
        <taxon>Bacteria</taxon>
        <taxon>Pseudomonadati</taxon>
        <taxon>Pseudomonadota</taxon>
        <taxon>Gammaproteobacteria</taxon>
        <taxon>Enterobacterales</taxon>
        <taxon>Yersiniaceae</taxon>
        <taxon>Serratia</taxon>
    </lineage>
</organism>
<dbReference type="Gene3D" id="1.10.10.10">
    <property type="entry name" value="Winged helix-like DNA-binding domain superfamily/Winged helix DNA-binding domain"/>
    <property type="match status" value="1"/>
</dbReference>
<accession>A0ABV6ECU0</accession>
<proteinExistence type="predicted"/>
<dbReference type="RefSeq" id="WP_380674260.1">
    <property type="nucleotide sequence ID" value="NZ_CP173186.1"/>
</dbReference>
<dbReference type="InterPro" id="IPR016032">
    <property type="entry name" value="Sig_transdc_resp-reg_C-effctor"/>
</dbReference>
<dbReference type="PRINTS" id="PR00038">
    <property type="entry name" value="HTHLUXR"/>
</dbReference>
<keyword evidence="1" id="KW-0238">DNA-binding</keyword>
<gene>
    <name evidence="3" type="ORF">ACFFJ3_08610</name>
</gene>
<sequence length="225" mass="25351">MSKKKTIIQCPCHYTRIGIETVLKNMQFSEKCEISVSFSELGECGKYLRTQPKIDILLLTLSSAVASPIATLHILGEYLPLLHPDTKIVLIADMMSVDAMARYLCGLENVLDVLDTSNPLQVLQEQLLGVFNPHNGMKKLNYTASRSLSLREVTVLVRLLEGEKMMHIAGDLQLSPKTISFYKRSAMVKLGIRKYQPLMINRSHKKIVFNIAKSENIETRNGFIV</sequence>
<dbReference type="Proteomes" id="UP001589792">
    <property type="component" value="Unassembled WGS sequence"/>
</dbReference>
<dbReference type="PROSITE" id="PS50043">
    <property type="entry name" value="HTH_LUXR_2"/>
    <property type="match status" value="1"/>
</dbReference>
<dbReference type="SMART" id="SM00421">
    <property type="entry name" value="HTH_LUXR"/>
    <property type="match status" value="1"/>
</dbReference>
<dbReference type="InterPro" id="IPR000792">
    <property type="entry name" value="Tscrpt_reg_LuxR_C"/>
</dbReference>
<feature type="domain" description="HTH luxR-type" evidence="2">
    <location>
        <begin position="141"/>
        <end position="205"/>
    </location>
</feature>
<dbReference type="EMBL" id="JBHLXG010000006">
    <property type="protein sequence ID" value="MFC0226559.1"/>
    <property type="molecule type" value="Genomic_DNA"/>
</dbReference>
<name>A0ABV6ECU0_9GAMM</name>
<evidence type="ECO:0000259" key="2">
    <source>
        <dbReference type="PROSITE" id="PS50043"/>
    </source>
</evidence>